<name>A0A2N5XRI7_9HYPH</name>
<keyword evidence="3 7" id="KW-0812">Transmembrane</keyword>
<dbReference type="InterPro" id="IPR036721">
    <property type="entry name" value="RCK_C_sf"/>
</dbReference>
<dbReference type="AlphaFoldDB" id="A0A2N5XRI7"/>
<dbReference type="Pfam" id="PF02080">
    <property type="entry name" value="TrkA_C"/>
    <property type="match status" value="2"/>
</dbReference>
<dbReference type="PANTHER" id="PTHR43652">
    <property type="entry name" value="BASIC AMINO ACID ANTIPORTER YFCC-RELATED"/>
    <property type="match status" value="1"/>
</dbReference>
<dbReference type="Proteomes" id="UP000234881">
    <property type="component" value="Unassembled WGS sequence"/>
</dbReference>
<feature type="transmembrane region" description="Helical" evidence="7">
    <location>
        <begin position="578"/>
        <end position="598"/>
    </location>
</feature>
<keyword evidence="10" id="KW-1185">Reference proteome</keyword>
<gene>
    <name evidence="9" type="ORF">C0081_11715</name>
</gene>
<dbReference type="GO" id="GO:0006813">
    <property type="term" value="P:potassium ion transport"/>
    <property type="evidence" value="ECO:0007669"/>
    <property type="project" value="InterPro"/>
</dbReference>
<dbReference type="Pfam" id="PF03600">
    <property type="entry name" value="CitMHS"/>
    <property type="match status" value="1"/>
</dbReference>
<feature type="transmembrane region" description="Helical" evidence="7">
    <location>
        <begin position="429"/>
        <end position="447"/>
    </location>
</feature>
<keyword evidence="4" id="KW-0677">Repeat</keyword>
<dbReference type="InterPro" id="IPR006037">
    <property type="entry name" value="RCK_C"/>
</dbReference>
<dbReference type="EMBL" id="PKUQ01000022">
    <property type="protein sequence ID" value="PLW77070.1"/>
    <property type="molecule type" value="Genomic_DNA"/>
</dbReference>
<dbReference type="Gene3D" id="3.30.70.1450">
    <property type="entry name" value="Regulator of K+ conductance, C-terminal domain"/>
    <property type="match status" value="2"/>
</dbReference>
<dbReference type="PROSITE" id="PS51202">
    <property type="entry name" value="RCK_C"/>
    <property type="match status" value="2"/>
</dbReference>
<feature type="domain" description="RCK C-terminal" evidence="8">
    <location>
        <begin position="307"/>
        <end position="392"/>
    </location>
</feature>
<dbReference type="InterPro" id="IPR051679">
    <property type="entry name" value="DASS-Related_Transporters"/>
</dbReference>
<dbReference type="GO" id="GO:0005886">
    <property type="term" value="C:plasma membrane"/>
    <property type="evidence" value="ECO:0007669"/>
    <property type="project" value="TreeGrafter"/>
</dbReference>
<feature type="transmembrane region" description="Helical" evidence="7">
    <location>
        <begin position="147"/>
        <end position="168"/>
    </location>
</feature>
<feature type="transmembrane region" description="Helical" evidence="7">
    <location>
        <begin position="55"/>
        <end position="78"/>
    </location>
</feature>
<feature type="transmembrane region" description="Helical" evidence="7">
    <location>
        <begin position="459"/>
        <end position="477"/>
    </location>
</feature>
<feature type="transmembrane region" description="Helical" evidence="7">
    <location>
        <begin position="20"/>
        <end position="43"/>
    </location>
</feature>
<dbReference type="InterPro" id="IPR004680">
    <property type="entry name" value="Cit_transptr-like_dom"/>
</dbReference>
<evidence type="ECO:0000313" key="10">
    <source>
        <dbReference type="Proteomes" id="UP000234881"/>
    </source>
</evidence>
<evidence type="ECO:0000256" key="4">
    <source>
        <dbReference type="ARBA" id="ARBA00022737"/>
    </source>
</evidence>
<keyword evidence="6 7" id="KW-0472">Membrane</keyword>
<dbReference type="GO" id="GO:0008324">
    <property type="term" value="F:monoatomic cation transmembrane transporter activity"/>
    <property type="evidence" value="ECO:0007669"/>
    <property type="project" value="InterPro"/>
</dbReference>
<proteinExistence type="predicted"/>
<feature type="transmembrane region" description="Helical" evidence="7">
    <location>
        <begin position="99"/>
        <end position="116"/>
    </location>
</feature>
<comment type="subcellular location">
    <subcellularLocation>
        <location evidence="1">Membrane</location>
        <topology evidence="1">Multi-pass membrane protein</topology>
    </subcellularLocation>
</comment>
<feature type="transmembrane region" description="Helical" evidence="7">
    <location>
        <begin position="497"/>
        <end position="527"/>
    </location>
</feature>
<evidence type="ECO:0000256" key="1">
    <source>
        <dbReference type="ARBA" id="ARBA00004141"/>
    </source>
</evidence>
<keyword evidence="5 7" id="KW-1133">Transmembrane helix</keyword>
<feature type="domain" description="RCK C-terminal" evidence="8">
    <location>
        <begin position="215"/>
        <end position="299"/>
    </location>
</feature>
<accession>A0A2N5XRI7</accession>
<protein>
    <submittedName>
        <fullName evidence="9">SLC13 family permease</fullName>
    </submittedName>
</protein>
<evidence type="ECO:0000256" key="5">
    <source>
        <dbReference type="ARBA" id="ARBA00022989"/>
    </source>
</evidence>
<dbReference type="PANTHER" id="PTHR43652:SF2">
    <property type="entry name" value="BASIC AMINO ACID ANTIPORTER YFCC-RELATED"/>
    <property type="match status" value="1"/>
</dbReference>
<sequence length="600" mass="64300">MWLTFAVIAITIISYSLEYLAIEITALGSLLVLMLIFVGLPIADEAAGLVTIDQLLSGFANPALLTVLALLIIGQALFQTDALDAPAQFVTRLAKRHRYMAFIAVYLAAAFISAFINNTPVVVMFLPIMTVVASNLRFSTSKVLMPLSFISILGGMTTIIGSSTNLLVAEAARKNGVLDLKFFDFTEIGLMVTSFGAIYAMFIMPRILKNRESMTDELSQTTGKQFIAQIPLTHGDALVGQKAIAGMFPSLKNMTVRLVQRGETPHLPPFDNVTLQAGDTVVVAATRQAITLALKGGHNVIRDDAEEEVSAHQPKSDFTLAEVIVPPASRMTGQTIEQSGLRSKTNCMALGVQRRSRMPRMAMSDIRLEAGDVLLVGGARDDVESLRTNKDLLLIELSTTDVPQRRYAPRALVIFLTTALVAATGVLPIATAALGGAFLMIVGKCLNLRQAIRALDSRIYMLVGASLASAVALQKTGGADFVAGAVVDAMEGQPAPVLLSGLFLLVAILTNILSNNATAVLFAPIAISIANQTGFPVEPFVVCIILAANCSFATPIGYQTNLLVMGPGHYKFADFLYAGIPLMLIIWLSFSLIAPWYYGL</sequence>
<evidence type="ECO:0000256" key="6">
    <source>
        <dbReference type="ARBA" id="ARBA00023136"/>
    </source>
</evidence>
<evidence type="ECO:0000256" key="7">
    <source>
        <dbReference type="SAM" id="Phobius"/>
    </source>
</evidence>
<dbReference type="OrthoDB" id="9809303at2"/>
<dbReference type="SUPFAM" id="SSF116726">
    <property type="entry name" value="TrkA C-terminal domain-like"/>
    <property type="match status" value="2"/>
</dbReference>
<feature type="transmembrane region" description="Helical" evidence="7">
    <location>
        <begin position="188"/>
        <end position="208"/>
    </location>
</feature>
<keyword evidence="2" id="KW-0813">Transport</keyword>
<evidence type="ECO:0000256" key="3">
    <source>
        <dbReference type="ARBA" id="ARBA00022692"/>
    </source>
</evidence>
<reference evidence="9 10" key="1">
    <citation type="submission" date="2018-01" db="EMBL/GenBank/DDBJ databases">
        <title>The draft genome sequence of Cohaesibacter sp. H1304.</title>
        <authorList>
            <person name="Wang N.-N."/>
            <person name="Du Z.-J."/>
        </authorList>
    </citation>
    <scope>NUCLEOTIDE SEQUENCE [LARGE SCALE GENOMIC DNA]</scope>
    <source>
        <strain evidence="9 10">H1304</strain>
    </source>
</reference>
<evidence type="ECO:0000313" key="9">
    <source>
        <dbReference type="EMBL" id="PLW77070.1"/>
    </source>
</evidence>
<comment type="caution">
    <text evidence="9">The sequence shown here is derived from an EMBL/GenBank/DDBJ whole genome shotgun (WGS) entry which is preliminary data.</text>
</comment>
<evidence type="ECO:0000259" key="8">
    <source>
        <dbReference type="PROSITE" id="PS51202"/>
    </source>
</evidence>
<evidence type="ECO:0000256" key="2">
    <source>
        <dbReference type="ARBA" id="ARBA00022448"/>
    </source>
</evidence>
<feature type="transmembrane region" description="Helical" evidence="7">
    <location>
        <begin position="539"/>
        <end position="558"/>
    </location>
</feature>
<organism evidence="9 10">
    <name type="scientific">Cohaesibacter celericrescens</name>
    <dbReference type="NCBI Taxonomy" id="2067669"/>
    <lineage>
        <taxon>Bacteria</taxon>
        <taxon>Pseudomonadati</taxon>
        <taxon>Pseudomonadota</taxon>
        <taxon>Alphaproteobacteria</taxon>
        <taxon>Hyphomicrobiales</taxon>
        <taxon>Cohaesibacteraceae</taxon>
    </lineage>
</organism>